<accession>A0ABT8AFV5</accession>
<gene>
    <name evidence="2" type="ORF">QWZ14_30450</name>
</gene>
<proteinExistence type="predicted"/>
<sequence length="101" mass="10744">MAKPASTERKKPGRKSETPAQRLERLERDIAAARQAVADAEQRKLATIGAAVLAEAGDNPSFMDELQRLLRARVSTKAGKADIASILAHPSTNTEPAAPVS</sequence>
<dbReference type="RefSeq" id="WP_290320832.1">
    <property type="nucleotide sequence ID" value="NZ_JAUFPN010000302.1"/>
</dbReference>
<dbReference type="EMBL" id="JAUFPN010000302">
    <property type="protein sequence ID" value="MDN3568718.1"/>
    <property type="molecule type" value="Genomic_DNA"/>
</dbReference>
<evidence type="ECO:0008006" key="4">
    <source>
        <dbReference type="Google" id="ProtNLM"/>
    </source>
</evidence>
<dbReference type="Proteomes" id="UP001529369">
    <property type="component" value="Unassembled WGS sequence"/>
</dbReference>
<protein>
    <recommendedName>
        <fullName evidence="4">Mobilization protein</fullName>
    </recommendedName>
</protein>
<evidence type="ECO:0000313" key="2">
    <source>
        <dbReference type="EMBL" id="MDN3568718.1"/>
    </source>
</evidence>
<comment type="caution">
    <text evidence="2">The sequence shown here is derived from an EMBL/GenBank/DDBJ whole genome shotgun (WGS) entry which is preliminary data.</text>
</comment>
<evidence type="ECO:0000313" key="3">
    <source>
        <dbReference type="Proteomes" id="UP001529369"/>
    </source>
</evidence>
<reference evidence="3" key="1">
    <citation type="journal article" date="2019" name="Int. J. Syst. Evol. Microbiol.">
        <title>The Global Catalogue of Microorganisms (GCM) 10K type strain sequencing project: providing services to taxonomists for standard genome sequencing and annotation.</title>
        <authorList>
            <consortium name="The Broad Institute Genomics Platform"/>
            <consortium name="The Broad Institute Genome Sequencing Center for Infectious Disease"/>
            <person name="Wu L."/>
            <person name="Ma J."/>
        </authorList>
    </citation>
    <scope>NUCLEOTIDE SEQUENCE [LARGE SCALE GENOMIC DNA]</scope>
    <source>
        <strain evidence="3">CECT 7131</strain>
    </source>
</reference>
<feature type="region of interest" description="Disordered" evidence="1">
    <location>
        <begin position="1"/>
        <end position="23"/>
    </location>
</feature>
<organism evidence="2 3">
    <name type="scientific">Paeniroseomonas aquatica</name>
    <dbReference type="NCBI Taxonomy" id="373043"/>
    <lineage>
        <taxon>Bacteria</taxon>
        <taxon>Pseudomonadati</taxon>
        <taxon>Pseudomonadota</taxon>
        <taxon>Alphaproteobacteria</taxon>
        <taxon>Acetobacterales</taxon>
        <taxon>Acetobacteraceae</taxon>
        <taxon>Paeniroseomonas</taxon>
    </lineage>
</organism>
<name>A0ABT8AFV5_9PROT</name>
<evidence type="ECO:0000256" key="1">
    <source>
        <dbReference type="SAM" id="MobiDB-lite"/>
    </source>
</evidence>
<keyword evidence="3" id="KW-1185">Reference proteome</keyword>